<proteinExistence type="inferred from homology"/>
<evidence type="ECO:0000313" key="5">
    <source>
        <dbReference type="EMBL" id="TVU12872.1"/>
    </source>
</evidence>
<dbReference type="InterPro" id="IPR016159">
    <property type="entry name" value="Cullin_repeat-like_dom_sf"/>
</dbReference>
<reference evidence="5 6" key="1">
    <citation type="journal article" date="2019" name="Sci. Rep.">
        <title>A high-quality genome of Eragrostis curvula grass provides insights into Poaceae evolution and supports new strategies to enhance forage quality.</title>
        <authorList>
            <person name="Carballo J."/>
            <person name="Santos B.A.C.M."/>
            <person name="Zappacosta D."/>
            <person name="Garbus I."/>
            <person name="Selva J.P."/>
            <person name="Gallo C.A."/>
            <person name="Diaz A."/>
            <person name="Albertini E."/>
            <person name="Caccamo M."/>
            <person name="Echenique V."/>
        </authorList>
    </citation>
    <scope>NUCLEOTIDE SEQUENCE [LARGE SCALE GENOMIC DNA]</scope>
    <source>
        <strain evidence="6">cv. Victoria</strain>
        <tissue evidence="5">Leaf</tissue>
    </source>
</reference>
<dbReference type="EMBL" id="RWGY01000039">
    <property type="protein sequence ID" value="TVU12872.1"/>
    <property type="molecule type" value="Genomic_DNA"/>
</dbReference>
<comment type="similarity">
    <text evidence="1 3">Belongs to the EXO70 family.</text>
</comment>
<dbReference type="Gramene" id="TVU12872">
    <property type="protein sequence ID" value="TVU12872"/>
    <property type="gene ID" value="EJB05_46538"/>
</dbReference>
<accession>A0A5J9TNC6</accession>
<comment type="function">
    <text evidence="3">Component of the exocyst complex.</text>
</comment>
<evidence type="ECO:0000256" key="1">
    <source>
        <dbReference type="ARBA" id="ARBA00006756"/>
    </source>
</evidence>
<protein>
    <recommendedName>
        <fullName evidence="3">Exocyst subunit Exo70 family protein</fullName>
    </recommendedName>
</protein>
<dbReference type="PANTHER" id="PTHR12542">
    <property type="entry name" value="EXOCYST COMPLEX PROTEIN EXO70"/>
    <property type="match status" value="1"/>
</dbReference>
<dbReference type="GO" id="GO:0006887">
    <property type="term" value="P:exocytosis"/>
    <property type="evidence" value="ECO:0007669"/>
    <property type="project" value="UniProtKB-KW"/>
</dbReference>
<evidence type="ECO:0000259" key="4">
    <source>
        <dbReference type="Pfam" id="PF03081"/>
    </source>
</evidence>
<sequence length="502" mass="57259">MEGMDSQYGGRWGCRDTVESNSYTISSSSGTFSTAYTSASDSRMSPAEAAATHSDVVWEQVVDKKGRAKCLAQEFFAGNGSIDGAGDMHVMEKWFTQLGVEWVIRPVAGELHHHTLSNAARQWSRVLDEIDSSMTGLFVDSYWEISEIAGMDVVSAWEKELDVTESETQVDSSTIVRLQLARFIHEAMLRMCPFVDYIVALNPIHGVPGLYDMLDALLHVHGALSTALRLPSTRSVASSELKRVHGEMVSLLTEKQGKAGEAVWTTMEEIWTRILKSVDTDDSWRDPKGSSGIHKLTIFLTSYIKLLYTHHWSVAPIVSEAVRLGNYVARIDSNRPFRCLIIETNMFLEEKLAQMSLLFPDQSFRFLFLVNNSYFIWEELTELRDFVWESHMEYSVPSKIENYLQSYLHVSWAPVLSCLSCNTTFFLGRSTPLCKFESEFMRTYTTQKLWKVPDPTMRGMLRKAIVERVVPEYRKYMENNNVTTPRITLQELEEMLQELFEG</sequence>
<dbReference type="PANTHER" id="PTHR12542:SF170">
    <property type="entry name" value="EXOCYST SUBUNIT EXO70 FAMILY PROTEIN"/>
    <property type="match status" value="1"/>
</dbReference>
<evidence type="ECO:0000256" key="2">
    <source>
        <dbReference type="ARBA" id="ARBA00022448"/>
    </source>
</evidence>
<gene>
    <name evidence="5" type="ORF">EJB05_46538</name>
</gene>
<dbReference type="GO" id="GO:0000145">
    <property type="term" value="C:exocyst"/>
    <property type="evidence" value="ECO:0007669"/>
    <property type="project" value="InterPro"/>
</dbReference>
<evidence type="ECO:0000313" key="6">
    <source>
        <dbReference type="Proteomes" id="UP000324897"/>
    </source>
</evidence>
<comment type="caution">
    <text evidence="5">The sequence shown here is derived from an EMBL/GenBank/DDBJ whole genome shotgun (WGS) entry which is preliminary data.</text>
</comment>
<dbReference type="SUPFAM" id="SSF74788">
    <property type="entry name" value="Cullin repeat-like"/>
    <property type="match status" value="1"/>
</dbReference>
<keyword evidence="6" id="KW-1185">Reference proteome</keyword>
<dbReference type="Proteomes" id="UP000324897">
    <property type="component" value="Chromosome 3"/>
</dbReference>
<dbReference type="InterPro" id="IPR046364">
    <property type="entry name" value="Exo70_C"/>
</dbReference>
<feature type="non-terminal residue" evidence="5">
    <location>
        <position position="1"/>
    </location>
</feature>
<dbReference type="Gene3D" id="1.20.1280.170">
    <property type="entry name" value="Exocyst complex component Exo70"/>
    <property type="match status" value="1"/>
</dbReference>
<dbReference type="AlphaFoldDB" id="A0A5J9TNC6"/>
<dbReference type="InterPro" id="IPR004140">
    <property type="entry name" value="Exo70"/>
</dbReference>
<name>A0A5J9TNC6_9POAL</name>
<evidence type="ECO:0000256" key="3">
    <source>
        <dbReference type="RuleBase" id="RU365026"/>
    </source>
</evidence>
<feature type="domain" description="Exocyst complex subunit Exo70 C-terminal" evidence="4">
    <location>
        <begin position="178"/>
        <end position="497"/>
    </location>
</feature>
<keyword evidence="3" id="KW-0653">Protein transport</keyword>
<dbReference type="GO" id="GO:0015031">
    <property type="term" value="P:protein transport"/>
    <property type="evidence" value="ECO:0007669"/>
    <property type="project" value="UniProtKB-KW"/>
</dbReference>
<dbReference type="OrthoDB" id="696543at2759"/>
<keyword evidence="3" id="KW-0268">Exocytosis</keyword>
<dbReference type="GO" id="GO:0005546">
    <property type="term" value="F:phosphatidylinositol-4,5-bisphosphate binding"/>
    <property type="evidence" value="ECO:0007669"/>
    <property type="project" value="InterPro"/>
</dbReference>
<organism evidence="5 6">
    <name type="scientific">Eragrostis curvula</name>
    <name type="common">weeping love grass</name>
    <dbReference type="NCBI Taxonomy" id="38414"/>
    <lineage>
        <taxon>Eukaryota</taxon>
        <taxon>Viridiplantae</taxon>
        <taxon>Streptophyta</taxon>
        <taxon>Embryophyta</taxon>
        <taxon>Tracheophyta</taxon>
        <taxon>Spermatophyta</taxon>
        <taxon>Magnoliopsida</taxon>
        <taxon>Liliopsida</taxon>
        <taxon>Poales</taxon>
        <taxon>Poaceae</taxon>
        <taxon>PACMAD clade</taxon>
        <taxon>Chloridoideae</taxon>
        <taxon>Eragrostideae</taxon>
        <taxon>Eragrostidinae</taxon>
        <taxon>Eragrostis</taxon>
    </lineage>
</organism>
<keyword evidence="2 3" id="KW-0813">Transport</keyword>
<dbReference type="Pfam" id="PF03081">
    <property type="entry name" value="Exo70_C"/>
    <property type="match status" value="1"/>
</dbReference>